<keyword evidence="2 6" id="KW-0812">Transmembrane</keyword>
<dbReference type="InterPro" id="IPR003388">
    <property type="entry name" value="Reticulon"/>
</dbReference>
<evidence type="ECO:0000256" key="4">
    <source>
        <dbReference type="ARBA" id="ARBA00022989"/>
    </source>
</evidence>
<sequence>MEIDATGRTSGQSDGVTGIRSSVWETRMRIDQVNGGIKVFGGSEQENDGAEGGGMYARHLGKHDDGEDSEMGAPVAGGSPVLVKTNGVRGGGKRRMWKPLPESFEGPILEKPGRTETSPAEVKKLGSESTDAPAMKDYYTESKMGRFEFLQKSGQMISNGAPSCGSTDISDYGSPGNVSVVKSNNKSTTSSHDNLHGESSNSAGQFRFGREVLGCNDGVNDDGEEEEIFQVKKVSPAEREHNAAFLKENKVRVGLFSEKKPMKPISAPAIKQPPDPSPVSKRSTVHQSHAKGSAFPDGSKYDSEKHNILESLLDLVMWRDAPKSAICFGSGTFILTTSSYMNDPNMSFISAVSHLGLACLAAIFFYRSIIWRGYAEVDDTLFHDLEEEELLSLTKFFLPYLNDLLRSFKALLSGDAAVTMKLAVLFFVLARCGSFLTMWNMMKLGFFTAFTILKLWSLYYNRLADQGKHCLRVSQDIWDSCPHRKAVAAVAIILVLGYSSNITRIWAGLILLLALRYHRQSLVRDGSSTGFEELKRSGKSILRL</sequence>
<dbReference type="AlphaFoldDB" id="A0AAN7JU33"/>
<evidence type="ECO:0000256" key="5">
    <source>
        <dbReference type="ARBA" id="ARBA00023136"/>
    </source>
</evidence>
<feature type="region of interest" description="Disordered" evidence="7">
    <location>
        <begin position="183"/>
        <end position="204"/>
    </location>
</feature>
<evidence type="ECO:0000313" key="9">
    <source>
        <dbReference type="EMBL" id="KAK4754950.1"/>
    </source>
</evidence>
<feature type="transmembrane region" description="Helical" evidence="6">
    <location>
        <begin position="410"/>
        <end position="429"/>
    </location>
</feature>
<comment type="subcellular location">
    <subcellularLocation>
        <location evidence="1 6">Endoplasmic reticulum membrane</location>
        <topology evidence="1 6">Multi-pass membrane protein</topology>
    </subcellularLocation>
</comment>
<dbReference type="EMBL" id="JAXIOK010000014">
    <property type="protein sequence ID" value="KAK4754950.1"/>
    <property type="molecule type" value="Genomic_DNA"/>
</dbReference>
<dbReference type="PROSITE" id="PS50845">
    <property type="entry name" value="RETICULON"/>
    <property type="match status" value="1"/>
</dbReference>
<accession>A0AAN7JU33</accession>
<evidence type="ECO:0000256" key="7">
    <source>
        <dbReference type="SAM" id="MobiDB-lite"/>
    </source>
</evidence>
<organism evidence="9 10">
    <name type="scientific">Trapa incisa</name>
    <dbReference type="NCBI Taxonomy" id="236973"/>
    <lineage>
        <taxon>Eukaryota</taxon>
        <taxon>Viridiplantae</taxon>
        <taxon>Streptophyta</taxon>
        <taxon>Embryophyta</taxon>
        <taxon>Tracheophyta</taxon>
        <taxon>Spermatophyta</taxon>
        <taxon>Magnoliopsida</taxon>
        <taxon>eudicotyledons</taxon>
        <taxon>Gunneridae</taxon>
        <taxon>Pentapetalae</taxon>
        <taxon>rosids</taxon>
        <taxon>malvids</taxon>
        <taxon>Myrtales</taxon>
        <taxon>Lythraceae</taxon>
        <taxon>Trapa</taxon>
    </lineage>
</organism>
<reference evidence="9 10" key="1">
    <citation type="journal article" date="2023" name="Hortic Res">
        <title>Pangenome of water caltrop reveals structural variations and asymmetric subgenome divergence after allopolyploidization.</title>
        <authorList>
            <person name="Zhang X."/>
            <person name="Chen Y."/>
            <person name="Wang L."/>
            <person name="Yuan Y."/>
            <person name="Fang M."/>
            <person name="Shi L."/>
            <person name="Lu R."/>
            <person name="Comes H.P."/>
            <person name="Ma Y."/>
            <person name="Chen Y."/>
            <person name="Huang G."/>
            <person name="Zhou Y."/>
            <person name="Zheng Z."/>
            <person name="Qiu Y."/>
        </authorList>
    </citation>
    <scope>NUCLEOTIDE SEQUENCE [LARGE SCALE GENOMIC DNA]</scope>
    <source>
        <tissue evidence="9">Roots</tissue>
    </source>
</reference>
<dbReference type="Pfam" id="PF02453">
    <property type="entry name" value="Reticulon"/>
    <property type="match status" value="1"/>
</dbReference>
<feature type="domain" description="Reticulon" evidence="8">
    <location>
        <begin position="312"/>
        <end position="463"/>
    </location>
</feature>
<evidence type="ECO:0000256" key="1">
    <source>
        <dbReference type="ARBA" id="ARBA00004477"/>
    </source>
</evidence>
<evidence type="ECO:0000256" key="2">
    <source>
        <dbReference type="ARBA" id="ARBA00022692"/>
    </source>
</evidence>
<proteinExistence type="predicted"/>
<keyword evidence="3 6" id="KW-0256">Endoplasmic reticulum</keyword>
<dbReference type="GO" id="GO:0005789">
    <property type="term" value="C:endoplasmic reticulum membrane"/>
    <property type="evidence" value="ECO:0007669"/>
    <property type="project" value="UniProtKB-SubCell"/>
</dbReference>
<feature type="transmembrane region" description="Helical" evidence="6">
    <location>
        <begin position="348"/>
        <end position="366"/>
    </location>
</feature>
<dbReference type="PANTHER" id="PTHR46626">
    <property type="entry name" value="RETICULON-LIKE PROTEIN B17"/>
    <property type="match status" value="1"/>
</dbReference>
<keyword evidence="5 6" id="KW-0472">Membrane</keyword>
<dbReference type="InterPro" id="IPR044647">
    <property type="entry name" value="RTNLB17/18/21"/>
</dbReference>
<feature type="transmembrane region" description="Helical" evidence="6">
    <location>
        <begin position="486"/>
        <end position="515"/>
    </location>
</feature>
<evidence type="ECO:0000256" key="6">
    <source>
        <dbReference type="RuleBase" id="RU363132"/>
    </source>
</evidence>
<dbReference type="Proteomes" id="UP001345219">
    <property type="component" value="Chromosome 8"/>
</dbReference>
<feature type="region of interest" description="Disordered" evidence="7">
    <location>
        <begin position="38"/>
        <end position="129"/>
    </location>
</feature>
<keyword evidence="4 6" id="KW-1133">Transmembrane helix</keyword>
<evidence type="ECO:0000256" key="3">
    <source>
        <dbReference type="ARBA" id="ARBA00022824"/>
    </source>
</evidence>
<evidence type="ECO:0000313" key="10">
    <source>
        <dbReference type="Proteomes" id="UP001345219"/>
    </source>
</evidence>
<evidence type="ECO:0000259" key="8">
    <source>
        <dbReference type="PROSITE" id="PS50845"/>
    </source>
</evidence>
<feature type="region of interest" description="Disordered" evidence="7">
    <location>
        <begin position="262"/>
        <end position="299"/>
    </location>
</feature>
<feature type="transmembrane region" description="Helical" evidence="6">
    <location>
        <begin position="441"/>
        <end position="459"/>
    </location>
</feature>
<name>A0AAN7JU33_9MYRT</name>
<comment type="caution">
    <text evidence="9">The sequence shown here is derived from an EMBL/GenBank/DDBJ whole genome shotgun (WGS) entry which is preliminary data.</text>
</comment>
<protein>
    <recommendedName>
        <fullName evidence="6">Reticulon-like protein</fullName>
    </recommendedName>
</protein>
<keyword evidence="10" id="KW-1185">Reference proteome</keyword>
<dbReference type="PANTHER" id="PTHR46626:SF1">
    <property type="entry name" value="RETICULON-LIKE PROTEIN B21"/>
    <property type="match status" value="1"/>
</dbReference>
<gene>
    <name evidence="9" type="ORF">SAY87_008707</name>
</gene>